<dbReference type="CDD" id="cd23995">
    <property type="entry name" value="Seipin_BSCL2_like"/>
    <property type="match status" value="1"/>
</dbReference>
<dbReference type="AlphaFoldDB" id="A0A061FAD5"/>
<dbReference type="PANTHER" id="PTHR21212">
    <property type="entry name" value="BERNARDINELLI-SEIP CONGENITAL LIPODYSTROPHY 2 HOMOLOG BSCL2 PROTEIN"/>
    <property type="match status" value="1"/>
</dbReference>
<accession>A0A061FAD5</accession>
<protein>
    <submittedName>
        <fullName evidence="7">Uncharacterized protein</fullName>
    </submittedName>
</protein>
<dbReference type="Gramene" id="EOY13996">
    <property type="protein sequence ID" value="EOY13996"/>
    <property type="gene ID" value="TCM_032997"/>
</dbReference>
<evidence type="ECO:0000256" key="3">
    <source>
        <dbReference type="ARBA" id="ARBA00022824"/>
    </source>
</evidence>
<keyword evidence="5" id="KW-0443">Lipid metabolism</keyword>
<evidence type="ECO:0000313" key="7">
    <source>
        <dbReference type="EMBL" id="EOY13996.1"/>
    </source>
</evidence>
<evidence type="ECO:0000256" key="1">
    <source>
        <dbReference type="ARBA" id="ARBA00004477"/>
    </source>
</evidence>
<name>A0A061FAD5_THECC</name>
<comment type="subcellular location">
    <subcellularLocation>
        <location evidence="1">Endoplasmic reticulum membrane</location>
        <topology evidence="1">Multi-pass membrane protein</topology>
    </subcellularLocation>
</comment>
<dbReference type="Pfam" id="PF06775">
    <property type="entry name" value="Seipin"/>
    <property type="match status" value="1"/>
</dbReference>
<gene>
    <name evidence="7" type="ORF">TCM_032997</name>
</gene>
<dbReference type="Proteomes" id="UP000026915">
    <property type="component" value="Chromosome 7"/>
</dbReference>
<dbReference type="PANTHER" id="PTHR21212:SF5">
    <property type="entry name" value="SEIPIN-1"/>
    <property type="match status" value="1"/>
</dbReference>
<evidence type="ECO:0000256" key="6">
    <source>
        <dbReference type="ARBA" id="ARBA00023136"/>
    </source>
</evidence>
<dbReference type="HOGENOM" id="CLU_2188767_0_0_1"/>
<dbReference type="InterPro" id="IPR009617">
    <property type="entry name" value="Seipin"/>
</dbReference>
<keyword evidence="6" id="KW-0472">Membrane</keyword>
<keyword evidence="3" id="KW-0256">Endoplasmic reticulum</keyword>
<evidence type="ECO:0000256" key="4">
    <source>
        <dbReference type="ARBA" id="ARBA00022989"/>
    </source>
</evidence>
<evidence type="ECO:0000256" key="2">
    <source>
        <dbReference type="ARBA" id="ARBA00022692"/>
    </source>
</evidence>
<reference evidence="7 8" key="1">
    <citation type="journal article" date="2013" name="Genome Biol.">
        <title>The genome sequence of the most widely cultivated cacao type and its use to identify candidate genes regulating pod color.</title>
        <authorList>
            <person name="Motamayor J.C."/>
            <person name="Mockaitis K."/>
            <person name="Schmutz J."/>
            <person name="Haiminen N."/>
            <person name="Iii D.L."/>
            <person name="Cornejo O."/>
            <person name="Findley S.D."/>
            <person name="Zheng P."/>
            <person name="Utro F."/>
            <person name="Royaert S."/>
            <person name="Saski C."/>
            <person name="Jenkins J."/>
            <person name="Podicheti R."/>
            <person name="Zhao M."/>
            <person name="Scheffler B.E."/>
            <person name="Stack J.C."/>
            <person name="Feltus F.A."/>
            <person name="Mustiga G.M."/>
            <person name="Amores F."/>
            <person name="Phillips W."/>
            <person name="Marelli J.P."/>
            <person name="May G.D."/>
            <person name="Shapiro H."/>
            <person name="Ma J."/>
            <person name="Bustamante C.D."/>
            <person name="Schnell R.J."/>
            <person name="Main D."/>
            <person name="Gilbert D."/>
            <person name="Parida L."/>
            <person name="Kuhn D.N."/>
        </authorList>
    </citation>
    <scope>NUCLEOTIDE SEQUENCE [LARGE SCALE GENOMIC DNA]</scope>
    <source>
        <strain evidence="8">cv. Matina 1-6</strain>
    </source>
</reference>
<keyword evidence="2" id="KW-0812">Transmembrane</keyword>
<dbReference type="GO" id="GO:0005789">
    <property type="term" value="C:endoplasmic reticulum membrane"/>
    <property type="evidence" value="ECO:0007669"/>
    <property type="project" value="UniProtKB-SubCell"/>
</dbReference>
<keyword evidence="4" id="KW-1133">Transmembrane helix</keyword>
<dbReference type="InParanoid" id="A0A061FAD5"/>
<sequence>MVWLKSRELFCLYQATTCHVLPSNACSNICKYEYVNSRFLIDLFYQLTAELLSSNGNVIVKSSQPAMLRFRSLPVQLARTFLMSIPFLHEISSGEPSNKGKEIVPEDRE</sequence>
<dbReference type="GO" id="GO:0006629">
    <property type="term" value="P:lipid metabolic process"/>
    <property type="evidence" value="ECO:0007669"/>
    <property type="project" value="UniProtKB-KW"/>
</dbReference>
<dbReference type="eggNOG" id="KOG4200">
    <property type="taxonomic scope" value="Eukaryota"/>
</dbReference>
<dbReference type="GO" id="GO:0140042">
    <property type="term" value="P:lipid droplet formation"/>
    <property type="evidence" value="ECO:0007669"/>
    <property type="project" value="UniProtKB-ARBA"/>
</dbReference>
<evidence type="ECO:0000313" key="8">
    <source>
        <dbReference type="Proteomes" id="UP000026915"/>
    </source>
</evidence>
<organism evidence="7 8">
    <name type="scientific">Theobroma cacao</name>
    <name type="common">Cacao</name>
    <name type="synonym">Cocoa</name>
    <dbReference type="NCBI Taxonomy" id="3641"/>
    <lineage>
        <taxon>Eukaryota</taxon>
        <taxon>Viridiplantae</taxon>
        <taxon>Streptophyta</taxon>
        <taxon>Embryophyta</taxon>
        <taxon>Tracheophyta</taxon>
        <taxon>Spermatophyta</taxon>
        <taxon>Magnoliopsida</taxon>
        <taxon>eudicotyledons</taxon>
        <taxon>Gunneridae</taxon>
        <taxon>Pentapetalae</taxon>
        <taxon>rosids</taxon>
        <taxon>malvids</taxon>
        <taxon>Malvales</taxon>
        <taxon>Malvaceae</taxon>
        <taxon>Byttnerioideae</taxon>
        <taxon>Theobroma</taxon>
    </lineage>
</organism>
<proteinExistence type="predicted"/>
<dbReference type="EMBL" id="CM001885">
    <property type="protein sequence ID" value="EOY13996.1"/>
    <property type="molecule type" value="Genomic_DNA"/>
</dbReference>
<evidence type="ECO:0000256" key="5">
    <source>
        <dbReference type="ARBA" id="ARBA00023098"/>
    </source>
</evidence>
<keyword evidence="8" id="KW-1185">Reference proteome</keyword>